<evidence type="ECO:0000313" key="4">
    <source>
        <dbReference type="EMBL" id="KAG9474036.1"/>
    </source>
</evidence>
<evidence type="ECO:0000313" key="5">
    <source>
        <dbReference type="Proteomes" id="UP000770717"/>
    </source>
</evidence>
<evidence type="ECO:0000256" key="1">
    <source>
        <dbReference type="ARBA" id="ARBA00008889"/>
    </source>
</evidence>
<name>A0A8J6JZP9_ELECQ</name>
<protein>
    <recommendedName>
        <fullName evidence="2">Large ribosomal subunit protein uL10m</fullName>
    </recommendedName>
    <alternativeName>
        <fullName evidence="3">39S ribosomal protein L10, mitochondrial</fullName>
    </alternativeName>
</protein>
<sequence>MATALVRGATRELAWLPSLQCIRHGSKAATRHKKAMHFERQKILALTEYIAPKPTINETCMKPKVKAKDTDKENLLEKFLCSQLQAVIQQSKMLAVFQRNSIGAEDFLLLKHRLHKHEIYIKVFPNQV</sequence>
<dbReference type="EMBL" id="WNTK01000013">
    <property type="protein sequence ID" value="KAG9474036.1"/>
    <property type="molecule type" value="Genomic_DNA"/>
</dbReference>
<dbReference type="Proteomes" id="UP000770717">
    <property type="component" value="Unassembled WGS sequence"/>
</dbReference>
<dbReference type="SUPFAM" id="SSF160369">
    <property type="entry name" value="Ribosomal protein L10-like"/>
    <property type="match status" value="1"/>
</dbReference>
<dbReference type="AlphaFoldDB" id="A0A8J6JZP9"/>
<evidence type="ECO:0000256" key="2">
    <source>
        <dbReference type="ARBA" id="ARBA00035707"/>
    </source>
</evidence>
<accession>A0A8J6JZP9</accession>
<keyword evidence="5" id="KW-1185">Reference proteome</keyword>
<dbReference type="OrthoDB" id="360689at2759"/>
<comment type="caution">
    <text evidence="4">The sequence shown here is derived from an EMBL/GenBank/DDBJ whole genome shotgun (WGS) entry which is preliminary data.</text>
</comment>
<comment type="similarity">
    <text evidence="1">Belongs to the universal ribosomal protein uL10 family.</text>
</comment>
<dbReference type="InterPro" id="IPR047865">
    <property type="entry name" value="Ribosomal_uL10_bac_type"/>
</dbReference>
<gene>
    <name evidence="4" type="ORF">GDO78_004369</name>
</gene>
<dbReference type="Gene3D" id="3.30.70.1730">
    <property type="match status" value="1"/>
</dbReference>
<evidence type="ECO:0000256" key="3">
    <source>
        <dbReference type="ARBA" id="ARBA00035716"/>
    </source>
</evidence>
<proteinExistence type="inferred from homology"/>
<dbReference type="PANTHER" id="PTHR11560">
    <property type="entry name" value="39S RIBOSOMAL PROTEIN L10, MITOCHONDRIAL"/>
    <property type="match status" value="1"/>
</dbReference>
<organism evidence="4 5">
    <name type="scientific">Eleutherodactylus coqui</name>
    <name type="common">Puerto Rican coqui</name>
    <dbReference type="NCBI Taxonomy" id="57060"/>
    <lineage>
        <taxon>Eukaryota</taxon>
        <taxon>Metazoa</taxon>
        <taxon>Chordata</taxon>
        <taxon>Craniata</taxon>
        <taxon>Vertebrata</taxon>
        <taxon>Euteleostomi</taxon>
        <taxon>Amphibia</taxon>
        <taxon>Batrachia</taxon>
        <taxon>Anura</taxon>
        <taxon>Neobatrachia</taxon>
        <taxon>Hyloidea</taxon>
        <taxon>Eleutherodactylidae</taxon>
        <taxon>Eleutherodactylinae</taxon>
        <taxon>Eleutherodactylus</taxon>
        <taxon>Eleutherodactylus</taxon>
    </lineage>
</organism>
<dbReference type="InterPro" id="IPR043141">
    <property type="entry name" value="Ribosomal_uL10-like_sf"/>
</dbReference>
<reference evidence="4" key="1">
    <citation type="thesis" date="2020" institute="ProQuest LLC" country="789 East Eisenhower Parkway, Ann Arbor, MI, USA">
        <title>Comparative Genomics and Chromosome Evolution.</title>
        <authorList>
            <person name="Mudd A.B."/>
        </authorList>
    </citation>
    <scope>NUCLEOTIDE SEQUENCE</scope>
    <source>
        <strain evidence="4">HN-11 Male</strain>
        <tissue evidence="4">Kidney and liver</tissue>
    </source>
</reference>